<dbReference type="EMBL" id="MU825900">
    <property type="protein sequence ID" value="KAJ7383359.1"/>
    <property type="molecule type" value="Genomic_DNA"/>
</dbReference>
<dbReference type="PANTHER" id="PTHR11264">
    <property type="entry name" value="URACIL-DNA GLYCOSYLASE"/>
    <property type="match status" value="1"/>
</dbReference>
<dbReference type="GO" id="GO:0005739">
    <property type="term" value="C:mitochondrion"/>
    <property type="evidence" value="ECO:0007669"/>
    <property type="project" value="TreeGrafter"/>
</dbReference>
<sequence>MVVDEPCKKATYKTVSLHDFIYENRCFPKGWEEFLDKKDVLEEIRSMSPALAKDAEKYEIEPPMHSVFKAFEVRRDDVKTPGMSQVCLTCLWSLKWEGMNVGLSNGDLTPWLKEGVLLLNAVLTVRQGSGKIHRRLAHQPLWKKFTALLLQHINETCKQSAWILWGNEAIKVAVPHIDRRKHYIKAGGHPSPQGAKGRGFFGRNYFHCANKFLVRTAKRGGVRWRLLPHPGPVMDMERCDADGL</sequence>
<dbReference type="GO" id="GO:0005634">
    <property type="term" value="C:nucleus"/>
    <property type="evidence" value="ECO:0007669"/>
    <property type="project" value="TreeGrafter"/>
</dbReference>
<protein>
    <recommendedName>
        <fullName evidence="3">Uracil-DNA glycosylase</fullName>
    </recommendedName>
</protein>
<proteinExistence type="predicted"/>
<dbReference type="GO" id="GO:0097510">
    <property type="term" value="P:base-excision repair, AP site formation via deaminated base removal"/>
    <property type="evidence" value="ECO:0007669"/>
    <property type="project" value="TreeGrafter"/>
</dbReference>
<evidence type="ECO:0008006" key="3">
    <source>
        <dbReference type="Google" id="ProtNLM"/>
    </source>
</evidence>
<dbReference type="CDD" id="cd10027">
    <property type="entry name" value="UDG-F1-like"/>
    <property type="match status" value="1"/>
</dbReference>
<dbReference type="InterPro" id="IPR036895">
    <property type="entry name" value="Uracil-DNA_glycosylase-like_sf"/>
</dbReference>
<name>A0A9W9ZLY5_9CNID</name>
<keyword evidence="2" id="KW-1185">Reference proteome</keyword>
<organism evidence="1 2">
    <name type="scientific">Desmophyllum pertusum</name>
    <dbReference type="NCBI Taxonomy" id="174260"/>
    <lineage>
        <taxon>Eukaryota</taxon>
        <taxon>Metazoa</taxon>
        <taxon>Cnidaria</taxon>
        <taxon>Anthozoa</taxon>
        <taxon>Hexacorallia</taxon>
        <taxon>Scleractinia</taxon>
        <taxon>Caryophylliina</taxon>
        <taxon>Caryophylliidae</taxon>
        <taxon>Desmophyllum</taxon>
    </lineage>
</organism>
<dbReference type="Gene3D" id="3.40.470.10">
    <property type="entry name" value="Uracil-DNA glycosylase-like domain"/>
    <property type="match status" value="1"/>
</dbReference>
<reference evidence="1" key="1">
    <citation type="submission" date="2023-01" db="EMBL/GenBank/DDBJ databases">
        <title>Genome assembly of the deep-sea coral Lophelia pertusa.</title>
        <authorList>
            <person name="Herrera S."/>
            <person name="Cordes E."/>
        </authorList>
    </citation>
    <scope>NUCLEOTIDE SEQUENCE</scope>
    <source>
        <strain evidence="1">USNM1676648</strain>
        <tissue evidence="1">Polyp</tissue>
    </source>
</reference>
<evidence type="ECO:0000313" key="2">
    <source>
        <dbReference type="Proteomes" id="UP001163046"/>
    </source>
</evidence>
<dbReference type="OrthoDB" id="5982952at2759"/>
<dbReference type="InterPro" id="IPR002043">
    <property type="entry name" value="UDG_fam1"/>
</dbReference>
<gene>
    <name evidence="1" type="ORF">OS493_028437</name>
</gene>
<accession>A0A9W9ZLY5</accession>
<dbReference type="SUPFAM" id="SSF52141">
    <property type="entry name" value="Uracil-DNA glycosylase-like"/>
    <property type="match status" value="1"/>
</dbReference>
<dbReference type="PANTHER" id="PTHR11264:SF0">
    <property type="entry name" value="URACIL-DNA GLYCOSYLASE"/>
    <property type="match status" value="1"/>
</dbReference>
<dbReference type="GO" id="GO:0004844">
    <property type="term" value="F:uracil DNA N-glycosylase activity"/>
    <property type="evidence" value="ECO:0007669"/>
    <property type="project" value="InterPro"/>
</dbReference>
<dbReference type="Proteomes" id="UP001163046">
    <property type="component" value="Unassembled WGS sequence"/>
</dbReference>
<evidence type="ECO:0000313" key="1">
    <source>
        <dbReference type="EMBL" id="KAJ7383359.1"/>
    </source>
</evidence>
<dbReference type="AlphaFoldDB" id="A0A9W9ZLY5"/>
<comment type="caution">
    <text evidence="1">The sequence shown here is derived from an EMBL/GenBank/DDBJ whole genome shotgun (WGS) entry which is preliminary data.</text>
</comment>